<keyword evidence="3 6" id="KW-0812">Transmembrane</keyword>
<dbReference type="HAMAP" id="MF_00155">
    <property type="entry name" value="CtaG"/>
    <property type="match status" value="1"/>
</dbReference>
<feature type="transmembrane region" description="Helical" evidence="6">
    <location>
        <begin position="33"/>
        <end position="51"/>
    </location>
</feature>
<dbReference type="InterPro" id="IPR007533">
    <property type="entry name" value="Cyt_c_oxidase_assmbl_CtaG"/>
</dbReference>
<organism evidence="7 8">
    <name type="scientific">Exidia glandulosa HHB12029</name>
    <dbReference type="NCBI Taxonomy" id="1314781"/>
    <lineage>
        <taxon>Eukaryota</taxon>
        <taxon>Fungi</taxon>
        <taxon>Dikarya</taxon>
        <taxon>Basidiomycota</taxon>
        <taxon>Agaricomycotina</taxon>
        <taxon>Agaricomycetes</taxon>
        <taxon>Auriculariales</taxon>
        <taxon>Exidiaceae</taxon>
        <taxon>Exidia</taxon>
    </lineage>
</organism>
<evidence type="ECO:0000256" key="6">
    <source>
        <dbReference type="SAM" id="Phobius"/>
    </source>
</evidence>
<keyword evidence="5 6" id="KW-0472">Membrane</keyword>
<sequence length="251" mass="27434">MSTASEPPPPSSRLSQAEIMAGRRRVYAARNRALLMYSSAAIIGLIGLTYASSPLYRAFCAATGFAGTPQTGTGKFAPERLVPASEAEGVRRIKVNFNADKSDALPWGFFPQQKFVYVVPGQTALAFYSARNKGDEDIIGIATYSVAPAKAAPYFAKVECFCFEEQKLLAGEEVDLPLFFFIDKDFLEDPLMRDVNDIVLSYTFFKARRNQRGHLEPDASEAVVQKSLGWADYEHVKASSKASPPTPPAAS</sequence>
<dbReference type="STRING" id="1314781.A0A165L7T3"/>
<dbReference type="GO" id="GO:0005759">
    <property type="term" value="C:mitochondrial matrix"/>
    <property type="evidence" value="ECO:0007669"/>
    <property type="project" value="UniProtKB-ARBA"/>
</dbReference>
<proteinExistence type="inferred from homology"/>
<comment type="subcellular location">
    <subcellularLocation>
        <location evidence="2">Mitochondrion inner membrane</location>
        <topology evidence="2">Single-pass membrane protein</topology>
        <orientation evidence="2">Intermembrane side</orientation>
    </subcellularLocation>
</comment>
<name>A0A165L7T3_EXIGL</name>
<evidence type="ECO:0008006" key="9">
    <source>
        <dbReference type="Google" id="ProtNLM"/>
    </source>
</evidence>
<dbReference type="InterPro" id="IPR023471">
    <property type="entry name" value="CtaG/Cox11_dom_sf"/>
</dbReference>
<dbReference type="EMBL" id="KV425930">
    <property type="protein sequence ID" value="KZV97477.1"/>
    <property type="molecule type" value="Genomic_DNA"/>
</dbReference>
<dbReference type="GO" id="GO:0005507">
    <property type="term" value="F:copper ion binding"/>
    <property type="evidence" value="ECO:0007669"/>
    <property type="project" value="InterPro"/>
</dbReference>
<evidence type="ECO:0000256" key="3">
    <source>
        <dbReference type="ARBA" id="ARBA00022692"/>
    </source>
</evidence>
<evidence type="ECO:0000313" key="8">
    <source>
        <dbReference type="Proteomes" id="UP000077266"/>
    </source>
</evidence>
<accession>A0A165L7T3</accession>
<gene>
    <name evidence="7" type="ORF">EXIGLDRAFT_608055</name>
</gene>
<dbReference type="AlphaFoldDB" id="A0A165L7T3"/>
<evidence type="ECO:0000256" key="1">
    <source>
        <dbReference type="ARBA" id="ARBA00004007"/>
    </source>
</evidence>
<keyword evidence="8" id="KW-1185">Reference proteome</keyword>
<dbReference type="InParanoid" id="A0A165L7T3"/>
<dbReference type="Gene3D" id="2.60.370.10">
    <property type="entry name" value="Ctag/Cox11"/>
    <property type="match status" value="1"/>
</dbReference>
<evidence type="ECO:0000256" key="2">
    <source>
        <dbReference type="ARBA" id="ARBA00004243"/>
    </source>
</evidence>
<dbReference type="GO" id="GO:0005743">
    <property type="term" value="C:mitochondrial inner membrane"/>
    <property type="evidence" value="ECO:0007669"/>
    <property type="project" value="UniProtKB-SubCell"/>
</dbReference>
<evidence type="ECO:0000313" key="7">
    <source>
        <dbReference type="EMBL" id="KZV97477.1"/>
    </source>
</evidence>
<dbReference type="SUPFAM" id="SSF110111">
    <property type="entry name" value="Ctag/Cox11"/>
    <property type="match status" value="1"/>
</dbReference>
<keyword evidence="4 6" id="KW-1133">Transmembrane helix</keyword>
<dbReference type="FunFam" id="2.60.370.10:FF:000001">
    <property type="entry name" value="COX11 cytochrome c oxidase assembly homolog"/>
    <property type="match status" value="1"/>
</dbReference>
<dbReference type="PANTHER" id="PTHR21320">
    <property type="entry name" value="CYTOCHROME C OXIDASE ASSEMBLY PROTEIN COX11-RELATED"/>
    <property type="match status" value="1"/>
</dbReference>
<comment type="function">
    <text evidence="1">Exerts its effect at some terminal stage of cytochrome c oxidase synthesis, probably by being involved in the insertion of the copper B into subunit I.</text>
</comment>
<dbReference type="NCBIfam" id="NF003465">
    <property type="entry name" value="PRK05089.1"/>
    <property type="match status" value="1"/>
</dbReference>
<evidence type="ECO:0000256" key="5">
    <source>
        <dbReference type="ARBA" id="ARBA00023136"/>
    </source>
</evidence>
<dbReference type="OrthoDB" id="1704689at2759"/>
<dbReference type="Pfam" id="PF04442">
    <property type="entry name" value="CtaG_Cox11"/>
    <property type="match status" value="1"/>
</dbReference>
<reference evidence="7 8" key="1">
    <citation type="journal article" date="2016" name="Mol. Biol. Evol.">
        <title>Comparative Genomics of Early-Diverging Mushroom-Forming Fungi Provides Insights into the Origins of Lignocellulose Decay Capabilities.</title>
        <authorList>
            <person name="Nagy L.G."/>
            <person name="Riley R."/>
            <person name="Tritt A."/>
            <person name="Adam C."/>
            <person name="Daum C."/>
            <person name="Floudas D."/>
            <person name="Sun H."/>
            <person name="Yadav J.S."/>
            <person name="Pangilinan J."/>
            <person name="Larsson K.H."/>
            <person name="Matsuura K."/>
            <person name="Barry K."/>
            <person name="Labutti K."/>
            <person name="Kuo R."/>
            <person name="Ohm R.A."/>
            <person name="Bhattacharya S.S."/>
            <person name="Shirouzu T."/>
            <person name="Yoshinaga Y."/>
            <person name="Martin F.M."/>
            <person name="Grigoriev I.V."/>
            <person name="Hibbett D.S."/>
        </authorList>
    </citation>
    <scope>NUCLEOTIDE SEQUENCE [LARGE SCALE GENOMIC DNA]</scope>
    <source>
        <strain evidence="7 8">HHB12029</strain>
    </source>
</reference>
<protein>
    <recommendedName>
        <fullName evidence="9">Cytochrome oxidase assembly factor</fullName>
    </recommendedName>
</protein>
<dbReference type="Proteomes" id="UP000077266">
    <property type="component" value="Unassembled WGS sequence"/>
</dbReference>
<evidence type="ECO:0000256" key="4">
    <source>
        <dbReference type="ARBA" id="ARBA00022989"/>
    </source>
</evidence>
<dbReference type="PANTHER" id="PTHR21320:SF3">
    <property type="entry name" value="CYTOCHROME C OXIDASE ASSEMBLY PROTEIN COX11, MITOCHONDRIAL-RELATED"/>
    <property type="match status" value="1"/>
</dbReference>